<accession>A0ABQ7SD46</accession>
<sequence length="626" mass="70852">MKKRNDKSTSEKHKDVSAKVTASSRKSLSPRLKSSSKPTLKAQETQKSSSSLSSNLASQITDDSIATDSANVPDSKVQMQKSANNFNSTKETIIKLSPEKSGTHKQKSEGQKQLRRASKEKRQFINRKNWNEFDTMEQLQEAHKIEQNSRKQINQVLSLFELGDDKLLEIKAMLNKEIELGLSDETESSVKCLITYVRELARGDEYGHYLALDLGGTHFRVLLVKLFRNKTIVTQSVHDVPARLRVTKNGHELFDYVAIKLLEFVKKNKLKRRRISLGFTFSFPCKQYGLTQSVLVKWCKGYDIADVVGTDVVKQLKDALKRQLAGLVEAYIDVVAVINDTTGTLVSCANANRNCYIGLIVGTGLNACYLEKLDRCEKWPANYTNPKQVIINCEWGAFGDSEKYRHLDKFRNEFDAQLDSDTINKSRQIYEKMCSGMYIGELLRLVIVKLARRKLLFNGRISKQLETKDSLDGRHVSLIAVDEMNKSTIDTSRVLHEALAIDHFTQADLQTIIAINSAIMHRAAHLVACGISVLLERVQRNYTVIGYDGSVIRHHPYFLDRLRAKCQTLTDSRYKFDFMLSSDGSGIGAAIVAAALHKERRPLYIVQNKKVYELHYQANNTSNDSL</sequence>
<feature type="non-terminal residue" evidence="16">
    <location>
        <position position="1"/>
    </location>
</feature>
<evidence type="ECO:0000256" key="6">
    <source>
        <dbReference type="ARBA" id="ARBA00022777"/>
    </source>
</evidence>
<feature type="compositionally biased region" description="Polar residues" evidence="13">
    <location>
        <begin position="81"/>
        <end position="91"/>
    </location>
</feature>
<evidence type="ECO:0000313" key="17">
    <source>
        <dbReference type="Proteomes" id="UP000825002"/>
    </source>
</evidence>
<feature type="compositionally biased region" description="Basic and acidic residues" evidence="13">
    <location>
        <begin position="1"/>
        <end position="17"/>
    </location>
</feature>
<evidence type="ECO:0000256" key="3">
    <source>
        <dbReference type="ARBA" id="ARBA00009225"/>
    </source>
</evidence>
<evidence type="ECO:0000256" key="2">
    <source>
        <dbReference type="ARBA" id="ARBA00005028"/>
    </source>
</evidence>
<evidence type="ECO:0000256" key="5">
    <source>
        <dbReference type="ARBA" id="ARBA00022741"/>
    </source>
</evidence>
<dbReference type="InterPro" id="IPR022672">
    <property type="entry name" value="Hexokinase_N"/>
</dbReference>
<feature type="region of interest" description="Disordered" evidence="13">
    <location>
        <begin position="1"/>
        <end position="58"/>
    </location>
</feature>
<evidence type="ECO:0000256" key="4">
    <source>
        <dbReference type="ARBA" id="ARBA00022679"/>
    </source>
</evidence>
<comment type="pathway">
    <text evidence="1">Carbohydrate degradation; glycolysis; D-glyceraldehyde 3-phosphate and glycerone phosphate from D-glucose: step 1/4.</text>
</comment>
<keyword evidence="17" id="KW-1185">Reference proteome</keyword>
<dbReference type="EMBL" id="JAIFTH010000009">
    <property type="protein sequence ID" value="KAG9511338.1"/>
    <property type="molecule type" value="Genomic_DNA"/>
</dbReference>
<keyword evidence="5 12" id="KW-0547">Nucleotide-binding</keyword>
<dbReference type="PANTHER" id="PTHR19443">
    <property type="entry name" value="HEXOKINASE"/>
    <property type="match status" value="1"/>
</dbReference>
<feature type="domain" description="Hexokinase C-terminal" evidence="15">
    <location>
        <begin position="357"/>
        <end position="594"/>
    </location>
</feature>
<evidence type="ECO:0000256" key="9">
    <source>
        <dbReference type="ARBA" id="ARBA00044613"/>
    </source>
</evidence>
<evidence type="ECO:0000256" key="13">
    <source>
        <dbReference type="SAM" id="MobiDB-lite"/>
    </source>
</evidence>
<dbReference type="Pfam" id="PF00349">
    <property type="entry name" value="Hexokinase_1"/>
    <property type="match status" value="1"/>
</dbReference>
<organism evidence="16 17">
    <name type="scientific">Fragariocoptes setiger</name>
    <dbReference type="NCBI Taxonomy" id="1670756"/>
    <lineage>
        <taxon>Eukaryota</taxon>
        <taxon>Metazoa</taxon>
        <taxon>Ecdysozoa</taxon>
        <taxon>Arthropoda</taxon>
        <taxon>Chelicerata</taxon>
        <taxon>Arachnida</taxon>
        <taxon>Acari</taxon>
        <taxon>Acariformes</taxon>
        <taxon>Trombidiformes</taxon>
        <taxon>Prostigmata</taxon>
        <taxon>Eupodina</taxon>
        <taxon>Eriophyoidea</taxon>
        <taxon>Phytoptidae</taxon>
        <taxon>Fragariocoptes</taxon>
    </lineage>
</organism>
<gene>
    <name evidence="16" type="primary">Hex-t2</name>
    <name evidence="16" type="ORF">GZH46_00088</name>
</gene>
<comment type="catalytic activity">
    <reaction evidence="10">
        <text>D-fructose + ATP = D-fructose 6-phosphate + ADP + H(+)</text>
        <dbReference type="Rhea" id="RHEA:16125"/>
        <dbReference type="ChEBI" id="CHEBI:15378"/>
        <dbReference type="ChEBI" id="CHEBI:30616"/>
        <dbReference type="ChEBI" id="CHEBI:37721"/>
        <dbReference type="ChEBI" id="CHEBI:61527"/>
        <dbReference type="ChEBI" id="CHEBI:456216"/>
        <dbReference type="EC" id="2.7.1.1"/>
    </reaction>
    <physiologicalReaction direction="left-to-right" evidence="10">
        <dbReference type="Rhea" id="RHEA:16126"/>
    </physiologicalReaction>
</comment>
<dbReference type="Gene3D" id="3.40.367.20">
    <property type="match status" value="1"/>
</dbReference>
<dbReference type="InterPro" id="IPR001312">
    <property type="entry name" value="Hexokinase"/>
</dbReference>
<dbReference type="Pfam" id="PF03727">
    <property type="entry name" value="Hexokinase_2"/>
    <property type="match status" value="1"/>
</dbReference>
<feature type="domain" description="Hexokinase N-terminal" evidence="14">
    <location>
        <begin position="153"/>
        <end position="349"/>
    </location>
</feature>
<evidence type="ECO:0000256" key="7">
    <source>
        <dbReference type="ARBA" id="ARBA00022840"/>
    </source>
</evidence>
<feature type="region of interest" description="Disordered" evidence="13">
    <location>
        <begin position="81"/>
        <end position="120"/>
    </location>
</feature>
<dbReference type="SUPFAM" id="SSF53067">
    <property type="entry name" value="Actin-like ATPase domain"/>
    <property type="match status" value="2"/>
</dbReference>
<dbReference type="EC" id="2.7.1.-" evidence="12"/>
<evidence type="ECO:0000256" key="11">
    <source>
        <dbReference type="ARBA" id="ARBA00048160"/>
    </source>
</evidence>
<feature type="compositionally biased region" description="Basic and acidic residues" evidence="13">
    <location>
        <begin position="97"/>
        <end position="112"/>
    </location>
</feature>
<evidence type="ECO:0000256" key="10">
    <source>
        <dbReference type="ARBA" id="ARBA00047905"/>
    </source>
</evidence>
<evidence type="ECO:0000256" key="12">
    <source>
        <dbReference type="RuleBase" id="RU362007"/>
    </source>
</evidence>
<comment type="similarity">
    <text evidence="3 12">Belongs to the hexokinase family.</text>
</comment>
<evidence type="ECO:0000256" key="8">
    <source>
        <dbReference type="ARBA" id="ARBA00023152"/>
    </source>
</evidence>
<proteinExistence type="inferred from homology"/>
<keyword evidence="6 12" id="KW-0418">Kinase</keyword>
<keyword evidence="8 12" id="KW-0324">Glycolysis</keyword>
<dbReference type="Proteomes" id="UP000825002">
    <property type="component" value="Unassembled WGS sequence"/>
</dbReference>
<comment type="pathway">
    <text evidence="2">Carbohydrate metabolism; hexose metabolism.</text>
</comment>
<feature type="compositionally biased region" description="Low complexity" evidence="13">
    <location>
        <begin position="23"/>
        <end position="38"/>
    </location>
</feature>
<comment type="catalytic activity">
    <reaction evidence="9">
        <text>a D-hexose + ATP = a D-hexose 6-phosphate + ADP + H(+)</text>
        <dbReference type="Rhea" id="RHEA:22740"/>
        <dbReference type="ChEBI" id="CHEBI:4194"/>
        <dbReference type="ChEBI" id="CHEBI:15378"/>
        <dbReference type="ChEBI" id="CHEBI:30616"/>
        <dbReference type="ChEBI" id="CHEBI:229467"/>
        <dbReference type="ChEBI" id="CHEBI:456216"/>
        <dbReference type="EC" id="2.7.1.1"/>
    </reaction>
    <physiologicalReaction direction="left-to-right" evidence="9">
        <dbReference type="Rhea" id="RHEA:22741"/>
    </physiologicalReaction>
</comment>
<reference evidence="16 17" key="1">
    <citation type="submission" date="2020-10" db="EMBL/GenBank/DDBJ databases">
        <authorList>
            <person name="Klimov P.B."/>
            <person name="Dyachkov S.M."/>
            <person name="Chetverikov P.E."/>
        </authorList>
    </citation>
    <scope>NUCLEOTIDE SEQUENCE [LARGE SCALE GENOMIC DNA]</scope>
    <source>
        <strain evidence="16">BMOC 18-1129-001#AD2665</strain>
        <tissue evidence="16">Entire mites</tissue>
    </source>
</reference>
<dbReference type="Gene3D" id="3.30.420.40">
    <property type="match status" value="1"/>
</dbReference>
<evidence type="ECO:0000259" key="14">
    <source>
        <dbReference type="Pfam" id="PF00349"/>
    </source>
</evidence>
<comment type="catalytic activity">
    <reaction evidence="11">
        <text>D-glucose + ATP = D-glucose 6-phosphate + ADP + H(+)</text>
        <dbReference type="Rhea" id="RHEA:17825"/>
        <dbReference type="ChEBI" id="CHEBI:4167"/>
        <dbReference type="ChEBI" id="CHEBI:15378"/>
        <dbReference type="ChEBI" id="CHEBI:30616"/>
        <dbReference type="ChEBI" id="CHEBI:61548"/>
        <dbReference type="ChEBI" id="CHEBI:456216"/>
        <dbReference type="EC" id="2.7.1.1"/>
    </reaction>
    <physiologicalReaction direction="left-to-right" evidence="11">
        <dbReference type="Rhea" id="RHEA:17826"/>
    </physiologicalReaction>
</comment>
<evidence type="ECO:0000313" key="16">
    <source>
        <dbReference type="EMBL" id="KAG9511338.1"/>
    </source>
</evidence>
<dbReference type="InterPro" id="IPR043129">
    <property type="entry name" value="ATPase_NBD"/>
</dbReference>
<dbReference type="InterPro" id="IPR022673">
    <property type="entry name" value="Hexokinase_C"/>
</dbReference>
<keyword evidence="7 12" id="KW-0067">ATP-binding</keyword>
<dbReference type="PROSITE" id="PS51748">
    <property type="entry name" value="HEXOKINASE_2"/>
    <property type="match status" value="1"/>
</dbReference>
<evidence type="ECO:0000259" key="15">
    <source>
        <dbReference type="Pfam" id="PF03727"/>
    </source>
</evidence>
<feature type="compositionally biased region" description="Low complexity" evidence="13">
    <location>
        <begin position="48"/>
        <end position="58"/>
    </location>
</feature>
<dbReference type="PRINTS" id="PR00475">
    <property type="entry name" value="HEXOKINASE"/>
</dbReference>
<keyword evidence="4 12" id="KW-0808">Transferase</keyword>
<comment type="caution">
    <text evidence="16">The sequence shown here is derived from an EMBL/GenBank/DDBJ whole genome shotgun (WGS) entry which is preliminary data.</text>
</comment>
<dbReference type="PANTHER" id="PTHR19443:SF16">
    <property type="entry name" value="HEXOKINASE TYPE 1-RELATED"/>
    <property type="match status" value="1"/>
</dbReference>
<evidence type="ECO:0000256" key="1">
    <source>
        <dbReference type="ARBA" id="ARBA00004888"/>
    </source>
</evidence>
<name>A0ABQ7SD46_9ACAR</name>
<protein>
    <recommendedName>
        <fullName evidence="12">Phosphotransferase</fullName>
        <ecNumber evidence="12">2.7.1.-</ecNumber>
    </recommendedName>
</protein>